<keyword evidence="5" id="KW-0238">DNA-binding</keyword>
<dbReference type="PROSITE" id="PS00486">
    <property type="entry name" value="DNA_MISMATCH_REPAIR_2"/>
    <property type="match status" value="1"/>
</dbReference>
<organism evidence="8">
    <name type="scientific">Oikopleura dioica</name>
    <name type="common">Tunicate</name>
    <dbReference type="NCBI Taxonomy" id="34765"/>
    <lineage>
        <taxon>Eukaryota</taxon>
        <taxon>Metazoa</taxon>
        <taxon>Chordata</taxon>
        <taxon>Tunicata</taxon>
        <taxon>Appendicularia</taxon>
        <taxon>Copelata</taxon>
        <taxon>Oikopleuridae</taxon>
        <taxon>Oikopleura</taxon>
    </lineage>
</organism>
<dbReference type="SMART" id="SM00533">
    <property type="entry name" value="MUTSd"/>
    <property type="match status" value="1"/>
</dbReference>
<dbReference type="SUPFAM" id="SSF48334">
    <property type="entry name" value="DNA repair protein MutS, domain III"/>
    <property type="match status" value="1"/>
</dbReference>
<dbReference type="InterPro" id="IPR000432">
    <property type="entry name" value="DNA_mismatch_repair_MutS_C"/>
</dbReference>
<evidence type="ECO:0000313" key="8">
    <source>
        <dbReference type="EMBL" id="CBY13632.1"/>
    </source>
</evidence>
<dbReference type="Pfam" id="PF01624">
    <property type="entry name" value="MutS_I"/>
    <property type="match status" value="1"/>
</dbReference>
<dbReference type="Gene3D" id="3.40.1170.10">
    <property type="entry name" value="DNA repair protein MutS, domain I"/>
    <property type="match status" value="1"/>
</dbReference>
<evidence type="ECO:0000259" key="7">
    <source>
        <dbReference type="PROSITE" id="PS00486"/>
    </source>
</evidence>
<dbReference type="GO" id="GO:0032301">
    <property type="term" value="C:MutSalpha complex"/>
    <property type="evidence" value="ECO:0007669"/>
    <property type="project" value="TreeGrafter"/>
</dbReference>
<name>E4XVA1_OIKDI</name>
<dbReference type="AlphaFoldDB" id="E4XVA1"/>
<dbReference type="PANTHER" id="PTHR11361">
    <property type="entry name" value="DNA MISMATCH REPAIR PROTEIN MUTS FAMILY MEMBER"/>
    <property type="match status" value="1"/>
</dbReference>
<reference evidence="8" key="1">
    <citation type="journal article" date="2010" name="Science">
        <title>Plasticity of animal genome architecture unmasked by rapid evolution of a pelagic tunicate.</title>
        <authorList>
            <person name="Denoeud F."/>
            <person name="Henriet S."/>
            <person name="Mungpakdee S."/>
            <person name="Aury J.M."/>
            <person name="Da Silva C."/>
            <person name="Brinkmann H."/>
            <person name="Mikhaleva J."/>
            <person name="Olsen L.C."/>
            <person name="Jubin C."/>
            <person name="Canestro C."/>
            <person name="Bouquet J.M."/>
            <person name="Danks G."/>
            <person name="Poulain J."/>
            <person name="Campsteijn C."/>
            <person name="Adamski M."/>
            <person name="Cross I."/>
            <person name="Yadetie F."/>
            <person name="Muffato M."/>
            <person name="Louis A."/>
            <person name="Butcher S."/>
            <person name="Tsagkogeorga G."/>
            <person name="Konrad A."/>
            <person name="Singh S."/>
            <person name="Jensen M.F."/>
            <person name="Cong E.H."/>
            <person name="Eikeseth-Otteraa H."/>
            <person name="Noel B."/>
            <person name="Anthouard V."/>
            <person name="Porcel B.M."/>
            <person name="Kachouri-Lafond R."/>
            <person name="Nishino A."/>
            <person name="Ugolini M."/>
            <person name="Chourrout P."/>
            <person name="Nishida H."/>
            <person name="Aasland R."/>
            <person name="Huzurbazar S."/>
            <person name="Westhof E."/>
            <person name="Delsuc F."/>
            <person name="Lehrach H."/>
            <person name="Reinhardt R."/>
            <person name="Weissenbach J."/>
            <person name="Roy S.W."/>
            <person name="Artiguenave F."/>
            <person name="Postlethwait J.H."/>
            <person name="Manak J.R."/>
            <person name="Thompson E.M."/>
            <person name="Jaillon O."/>
            <person name="Du Pasquier L."/>
            <person name="Boudinot P."/>
            <person name="Liberles D.A."/>
            <person name="Volff J.N."/>
            <person name="Philippe H."/>
            <person name="Lenhard B."/>
            <person name="Roest Crollius H."/>
            <person name="Wincker P."/>
            <person name="Chourrout D."/>
        </authorList>
    </citation>
    <scope>NUCLEOTIDE SEQUENCE [LARGE SCALE GENOMIC DNA]</scope>
</reference>
<dbReference type="GO" id="GO:0006312">
    <property type="term" value="P:mitotic recombination"/>
    <property type="evidence" value="ECO:0007669"/>
    <property type="project" value="TreeGrafter"/>
</dbReference>
<dbReference type="GO" id="GO:0005524">
    <property type="term" value="F:ATP binding"/>
    <property type="evidence" value="ECO:0007669"/>
    <property type="project" value="UniProtKB-KW"/>
</dbReference>
<protein>
    <recommendedName>
        <fullName evidence="7">DNA mismatch repair proteins mutS family domain-containing protein</fullName>
    </recommendedName>
</protein>
<keyword evidence="2" id="KW-0547">Nucleotide-binding</keyword>
<proteinExistence type="inferred from homology"/>
<dbReference type="SMART" id="SM00534">
    <property type="entry name" value="MUTSac"/>
    <property type="match status" value="1"/>
</dbReference>
<evidence type="ECO:0000313" key="9">
    <source>
        <dbReference type="Proteomes" id="UP000001307"/>
    </source>
</evidence>
<evidence type="ECO:0000256" key="2">
    <source>
        <dbReference type="ARBA" id="ARBA00022741"/>
    </source>
</evidence>
<feature type="domain" description="DNA mismatch repair proteins mutS family" evidence="7">
    <location>
        <begin position="713"/>
        <end position="729"/>
    </location>
</feature>
<dbReference type="Pfam" id="PF05192">
    <property type="entry name" value="MutS_III"/>
    <property type="match status" value="1"/>
</dbReference>
<dbReference type="Proteomes" id="UP000001307">
    <property type="component" value="Unassembled WGS sequence"/>
</dbReference>
<evidence type="ECO:0000256" key="1">
    <source>
        <dbReference type="ARBA" id="ARBA00006271"/>
    </source>
</evidence>
<dbReference type="Gene3D" id="1.10.1420.10">
    <property type="match status" value="2"/>
</dbReference>
<dbReference type="FunCoup" id="E4XVA1">
    <property type="interactions" value="297"/>
</dbReference>
<gene>
    <name evidence="8" type="ORF">GSOID_T00005427001</name>
</gene>
<dbReference type="InterPro" id="IPR011184">
    <property type="entry name" value="DNA_mismatch_repair_Msh2"/>
</dbReference>
<keyword evidence="6" id="KW-0234">DNA repair</keyword>
<dbReference type="GO" id="GO:0140664">
    <property type="term" value="F:ATP-dependent DNA damage sensor activity"/>
    <property type="evidence" value="ECO:0007669"/>
    <property type="project" value="InterPro"/>
</dbReference>
<evidence type="ECO:0000256" key="3">
    <source>
        <dbReference type="ARBA" id="ARBA00022763"/>
    </source>
</evidence>
<dbReference type="Gene3D" id="3.40.50.300">
    <property type="entry name" value="P-loop containing nucleotide triphosphate hydrolases"/>
    <property type="match status" value="1"/>
</dbReference>
<dbReference type="InterPro" id="IPR016151">
    <property type="entry name" value="DNA_mismatch_repair_MutS_N"/>
</dbReference>
<dbReference type="InterPro" id="IPR007695">
    <property type="entry name" value="DNA_mismatch_repair_MutS-lik_N"/>
</dbReference>
<evidence type="ECO:0000256" key="6">
    <source>
        <dbReference type="ARBA" id="ARBA00023204"/>
    </source>
</evidence>
<dbReference type="InterPro" id="IPR036678">
    <property type="entry name" value="MutS_con_dom_sf"/>
</dbReference>
<keyword evidence="4" id="KW-0067">ATP-binding</keyword>
<dbReference type="InterPro" id="IPR045076">
    <property type="entry name" value="MutS"/>
</dbReference>
<dbReference type="GO" id="GO:0006298">
    <property type="term" value="P:mismatch repair"/>
    <property type="evidence" value="ECO:0007669"/>
    <property type="project" value="InterPro"/>
</dbReference>
<dbReference type="Pfam" id="PF05190">
    <property type="entry name" value="MutS_IV"/>
    <property type="match status" value="1"/>
</dbReference>
<accession>E4XVA1</accession>
<dbReference type="InterPro" id="IPR007696">
    <property type="entry name" value="DNA_mismatch_repair_MutS_core"/>
</dbReference>
<dbReference type="FunFam" id="3.40.50.300:FF:000870">
    <property type="entry name" value="MutS protein homolog 4"/>
    <property type="match status" value="1"/>
</dbReference>
<evidence type="ECO:0000256" key="4">
    <source>
        <dbReference type="ARBA" id="ARBA00022840"/>
    </source>
</evidence>
<dbReference type="Pfam" id="PF00488">
    <property type="entry name" value="MutS_V"/>
    <property type="match status" value="1"/>
</dbReference>
<dbReference type="PANTHER" id="PTHR11361:SF35">
    <property type="entry name" value="DNA MISMATCH REPAIR PROTEIN MSH2"/>
    <property type="match status" value="1"/>
</dbReference>
<dbReference type="PIRSF" id="PIRSF005813">
    <property type="entry name" value="MSH2"/>
    <property type="match status" value="1"/>
</dbReference>
<keyword evidence="9" id="KW-1185">Reference proteome</keyword>
<dbReference type="EMBL" id="FN653206">
    <property type="protein sequence ID" value="CBY13632.1"/>
    <property type="molecule type" value="Genomic_DNA"/>
</dbReference>
<dbReference type="InterPro" id="IPR007861">
    <property type="entry name" value="DNA_mismatch_repair_MutS_clamp"/>
</dbReference>
<dbReference type="InterPro" id="IPR036187">
    <property type="entry name" value="DNA_mismatch_repair_MutS_sf"/>
</dbReference>
<dbReference type="OrthoDB" id="295033at2759"/>
<dbReference type="SUPFAM" id="SSF52540">
    <property type="entry name" value="P-loop containing nucleoside triphosphate hydrolases"/>
    <property type="match status" value="1"/>
</dbReference>
<dbReference type="InterPro" id="IPR027417">
    <property type="entry name" value="P-loop_NTPase"/>
</dbReference>
<evidence type="ECO:0000256" key="5">
    <source>
        <dbReference type="ARBA" id="ARBA00023125"/>
    </source>
</evidence>
<dbReference type="InParanoid" id="E4XVA1"/>
<sequence>MSKDYKSQLKGVNGANFKEFWASLPEKQANCIRVFRMDSMGHFTVHDDDTRHMVEILQNENCIVKARTEANTTNMPWAMINLIQVRRLLRELVFIQGFRVEIYEPAEHDSEEWEVNYGSPGNLSCVEHLVFDPSGDSYVPCTKIMGLKLLKGDRFSLAIVNAEDREVHVATFGDDPRLTDLESVFIQSQVREVLVTATNDKLARIAERCSVMITKVSKSTFEAPSAESCKTLFAKGSMIEDADQIGCFHAAVQFLKIATGIGLFKVFPMNMANTMRLDSSIFENLHLCSDTEKSLFSILAMHCATPHGVRRVRQWITQPLMLEQSILERQNIVAALIENGDIRERLSSVALKGLPDIARIAFKLKQLDTGKAINYKLALRSFGRIHDLCKRVPTIMETLNETDDPIFEPISSPLSIVDGKIQKLILLFESHIDMTRNFSIKRGIDNDLDEQVEKAEEVVARMAELSHDAADALDLPVSEVKLDDAPVTIGGKVFRVTNKNDKAVLAAEKRGTFTRVSTTKGAITFTSNRLQLLSDEFNEFNIHVQNLTRVIVERMLGIVLGYTKYLLQIGDITSSLDALLALSHAALASSEPWTKPMFTEKKEIEVEELRHPILESQLVECVPNDVKMSEDRRLMILTGPNMGGKSTFLRSVGLCSLLAQIGSFVPAASAQIPIVDTIIARIGAGDNLQRGISTFQHEMIETETIFRCATERSLLLIDELGRGTSTWDGFGLAYAISEHIVTKIKSLTFFATHYHEMASLASRCKGVFNMHTSVFVRDERITHLYKVSDGPCAQSYGIEIAKLAGFEHGVIKRANELNEEKAEVEMALATAQLDDENWRSSVEVMEEMAQKKNAEMEDAMIVEYADSKENVLIEACTNALPASKMKKLSI</sequence>
<keyword evidence="3" id="KW-0227">DNA damage</keyword>
<dbReference type="Gene3D" id="3.30.420.110">
    <property type="entry name" value="MutS, connector domain"/>
    <property type="match status" value="1"/>
</dbReference>
<comment type="similarity">
    <text evidence="1">Belongs to the DNA mismatch repair MutS family.</text>
</comment>
<dbReference type="GO" id="GO:0030983">
    <property type="term" value="F:mismatched DNA binding"/>
    <property type="evidence" value="ECO:0007669"/>
    <property type="project" value="InterPro"/>
</dbReference>